<evidence type="ECO:0000313" key="1">
    <source>
        <dbReference type="EMBL" id="EGI61937.1"/>
    </source>
</evidence>
<gene>
    <name evidence="1" type="ORF">G5I_09840</name>
</gene>
<reference evidence="1" key="1">
    <citation type="submission" date="2011-02" db="EMBL/GenBank/DDBJ databases">
        <title>The genome of the leaf-cutting ant Acromyrmex echinatior suggests key adaptations to social evolution and fungus farming.</title>
        <authorList>
            <person name="Nygaard S."/>
            <person name="Zhang G."/>
        </authorList>
    </citation>
    <scope>NUCLEOTIDE SEQUENCE</scope>
</reference>
<dbReference type="EMBL" id="GL888384">
    <property type="protein sequence ID" value="EGI61937.1"/>
    <property type="molecule type" value="Genomic_DNA"/>
</dbReference>
<organism evidence="2">
    <name type="scientific">Acromyrmex echinatior</name>
    <name type="common">Panamanian leafcutter ant</name>
    <name type="synonym">Acromyrmex octospinosus echinatior</name>
    <dbReference type="NCBI Taxonomy" id="103372"/>
    <lineage>
        <taxon>Eukaryota</taxon>
        <taxon>Metazoa</taxon>
        <taxon>Ecdysozoa</taxon>
        <taxon>Arthropoda</taxon>
        <taxon>Hexapoda</taxon>
        <taxon>Insecta</taxon>
        <taxon>Pterygota</taxon>
        <taxon>Neoptera</taxon>
        <taxon>Endopterygota</taxon>
        <taxon>Hymenoptera</taxon>
        <taxon>Apocrita</taxon>
        <taxon>Aculeata</taxon>
        <taxon>Formicoidea</taxon>
        <taxon>Formicidae</taxon>
        <taxon>Myrmicinae</taxon>
        <taxon>Acromyrmex</taxon>
    </lineage>
</organism>
<dbReference type="AlphaFoldDB" id="F4WV49"/>
<name>F4WV49_ACREC</name>
<dbReference type="InParanoid" id="F4WV49"/>
<proteinExistence type="predicted"/>
<accession>F4WV49</accession>
<evidence type="ECO:0000313" key="2">
    <source>
        <dbReference type="Proteomes" id="UP000007755"/>
    </source>
</evidence>
<dbReference type="Proteomes" id="UP000007755">
    <property type="component" value="Unassembled WGS sequence"/>
</dbReference>
<sequence length="161" mass="17792">MVNCDCALNDTPAWAVIKIATNEKKALRSHWIQYLPVIASLVYLASNIIADSSCVFHRFNGIAPTHKRNALVRKHSKLFEANPVHAHDQESPERNPGVEEDNLDVSRVMASPQSTSWPLFPRVGSETTSVEALSAKLHSAFPSLDGCMQFLYGPITNPQNP</sequence>
<protein>
    <submittedName>
        <fullName evidence="1">Uncharacterized protein</fullName>
    </submittedName>
</protein>
<keyword evidence="2" id="KW-1185">Reference proteome</keyword>